<proteinExistence type="predicted"/>
<dbReference type="Pfam" id="PF08615">
    <property type="entry name" value="RNase_H2_suC"/>
    <property type="match status" value="1"/>
</dbReference>
<sequence>MFALQSAPITTSDTDTRSSNTSVPNILPCRINHDGPLESIERYWKPLKDENGIAPFDKHVTYGLYVLYSRWILSRLLLTYIHWQGHVQTTHFRGRKLRARRVAIPEGYKGVVAVPTDRVLHSKMERNAQLQNGEQDGMPEEPVKVIEAQSTFDEFVVWGHEITPAADDPFVKGVEEWMKFAEAMHLDPQASTDGVGKDASS</sequence>
<gene>
    <name evidence="2" type="ORF">PVAR5_3872</name>
</gene>
<dbReference type="Proteomes" id="UP000018001">
    <property type="component" value="Unassembled WGS sequence"/>
</dbReference>
<keyword evidence="3" id="KW-1185">Reference proteome</keyword>
<dbReference type="GO" id="GO:0032299">
    <property type="term" value="C:ribonuclease H2 complex"/>
    <property type="evidence" value="ECO:0007669"/>
    <property type="project" value="InterPro"/>
</dbReference>
<dbReference type="HOGENOM" id="CLU_097632_0_0_1"/>
<dbReference type="eggNOG" id="ENOG502SBKV">
    <property type="taxonomic scope" value="Eukaryota"/>
</dbReference>
<protein>
    <submittedName>
        <fullName evidence="2">Ribonuclease H2 subunit C</fullName>
    </submittedName>
</protein>
<dbReference type="Gene3D" id="2.40.128.680">
    <property type="match status" value="1"/>
</dbReference>
<comment type="caution">
    <text evidence="2">The sequence shown here is derived from an EMBL/GenBank/DDBJ whole genome shotgun (WGS) entry which is preliminary data.</text>
</comment>
<evidence type="ECO:0000313" key="2">
    <source>
        <dbReference type="EMBL" id="GAD95232.1"/>
    </source>
</evidence>
<dbReference type="PANTHER" id="PTHR47204:SF1">
    <property type="entry name" value="RIBONUCLEASE H2 SUBUNIT C"/>
    <property type="match status" value="1"/>
</dbReference>
<feature type="compositionally biased region" description="Low complexity" evidence="1">
    <location>
        <begin position="10"/>
        <end position="22"/>
    </location>
</feature>
<dbReference type="OrthoDB" id="6222486at2759"/>
<dbReference type="InterPro" id="IPR013924">
    <property type="entry name" value="RNase_H2_suC"/>
</dbReference>
<evidence type="ECO:0000256" key="1">
    <source>
        <dbReference type="SAM" id="MobiDB-lite"/>
    </source>
</evidence>
<accession>V5G2Y7</accession>
<evidence type="ECO:0000313" key="3">
    <source>
        <dbReference type="Proteomes" id="UP000018001"/>
    </source>
</evidence>
<dbReference type="InParanoid" id="V5G2Y7"/>
<organism evidence="2 3">
    <name type="scientific">Byssochlamys spectabilis (strain No. 5 / NBRC 109023)</name>
    <name type="common">Paecilomyces variotii</name>
    <dbReference type="NCBI Taxonomy" id="1356009"/>
    <lineage>
        <taxon>Eukaryota</taxon>
        <taxon>Fungi</taxon>
        <taxon>Dikarya</taxon>
        <taxon>Ascomycota</taxon>
        <taxon>Pezizomycotina</taxon>
        <taxon>Eurotiomycetes</taxon>
        <taxon>Eurotiomycetidae</taxon>
        <taxon>Eurotiales</taxon>
        <taxon>Thermoascaceae</taxon>
        <taxon>Paecilomyces</taxon>
    </lineage>
</organism>
<name>V5G2Y7_BYSSN</name>
<dbReference type="EMBL" id="BAUL01000118">
    <property type="protein sequence ID" value="GAD95232.1"/>
    <property type="molecule type" value="Genomic_DNA"/>
</dbReference>
<dbReference type="PANTHER" id="PTHR47204">
    <property type="entry name" value="OS02G0168900 PROTEIN"/>
    <property type="match status" value="1"/>
</dbReference>
<dbReference type="CDD" id="cd09271">
    <property type="entry name" value="RNase_H2-C"/>
    <property type="match status" value="1"/>
</dbReference>
<dbReference type="AlphaFoldDB" id="V5G2Y7"/>
<feature type="region of interest" description="Disordered" evidence="1">
    <location>
        <begin position="1"/>
        <end position="23"/>
    </location>
</feature>
<dbReference type="GO" id="GO:0006401">
    <property type="term" value="P:RNA catabolic process"/>
    <property type="evidence" value="ECO:0007669"/>
    <property type="project" value="InterPro"/>
</dbReference>
<reference evidence="3" key="1">
    <citation type="journal article" date="2014" name="Genome Announc.">
        <title>Draft genome sequence of the formaldehyde-resistant fungus Byssochlamys spectabilis No. 5 (anamorph Paecilomyces variotii No. 5) (NBRC109023).</title>
        <authorList>
            <person name="Oka T."/>
            <person name="Ekino K."/>
            <person name="Fukuda K."/>
            <person name="Nomura Y."/>
        </authorList>
    </citation>
    <scope>NUCLEOTIDE SEQUENCE [LARGE SCALE GENOMIC DNA]</scope>
    <source>
        <strain evidence="3">No. 5 / NBRC 109023</strain>
    </source>
</reference>